<keyword evidence="2" id="KW-0808">Transferase</keyword>
<evidence type="ECO:0000313" key="9">
    <source>
        <dbReference type="EMBL" id="MCK7593189.1"/>
    </source>
</evidence>
<keyword evidence="5" id="KW-0460">Magnesium</keyword>
<evidence type="ECO:0000256" key="2">
    <source>
        <dbReference type="ARBA" id="ARBA00022679"/>
    </source>
</evidence>
<dbReference type="RefSeq" id="WP_248206391.1">
    <property type="nucleotide sequence ID" value="NZ_JALNMH010000004.1"/>
</dbReference>
<feature type="domain" description="MobA-like NTP transferase" evidence="8">
    <location>
        <begin position="9"/>
        <end position="148"/>
    </location>
</feature>
<reference evidence="9" key="1">
    <citation type="submission" date="2022-04" db="EMBL/GenBank/DDBJ databases">
        <title>Lysobacter sp. CAU 1642 isolated from sea sand.</title>
        <authorList>
            <person name="Kim W."/>
        </authorList>
    </citation>
    <scope>NUCLEOTIDE SEQUENCE</scope>
    <source>
        <strain evidence="9">CAU 1642</strain>
    </source>
</reference>
<accession>A0ABT0GG56</accession>
<dbReference type="InterPro" id="IPR013482">
    <property type="entry name" value="Molybde_CF_guanTrfase"/>
</dbReference>
<keyword evidence="9" id="KW-0548">Nucleotidyltransferase</keyword>
<evidence type="ECO:0000256" key="1">
    <source>
        <dbReference type="ARBA" id="ARBA00022490"/>
    </source>
</evidence>
<evidence type="ECO:0000256" key="7">
    <source>
        <dbReference type="ARBA" id="ARBA00023150"/>
    </source>
</evidence>
<dbReference type="PANTHER" id="PTHR19136">
    <property type="entry name" value="MOLYBDENUM COFACTOR GUANYLYLTRANSFERASE"/>
    <property type="match status" value="1"/>
</dbReference>
<evidence type="ECO:0000256" key="6">
    <source>
        <dbReference type="ARBA" id="ARBA00023134"/>
    </source>
</evidence>
<proteinExistence type="predicted"/>
<dbReference type="Proteomes" id="UP001431449">
    <property type="component" value="Unassembled WGS sequence"/>
</dbReference>
<sequence length="195" mass="20722">MTAPAPWQALILAGGRSRRMGRDKAQLPWRGGTLLDHLVDVLRRAGASAVHVSGVQPDGRGIPDRWPGVGPLGGLASALAQVGDGILLALPVDLPLLDPELLAPLLAHADAPAVRFRAQPMPVRLRVDAALRRELQALLDAEPAQRSMNTLFRRLNGIEIECPEGLSGALLNCNTPQEWADAQQRAGVAATDTRG</sequence>
<dbReference type="Gene3D" id="3.90.550.10">
    <property type="entry name" value="Spore Coat Polysaccharide Biosynthesis Protein SpsA, Chain A"/>
    <property type="match status" value="1"/>
</dbReference>
<keyword evidence="7" id="KW-0501">Molybdenum cofactor biosynthesis</keyword>
<dbReference type="GO" id="GO:0016779">
    <property type="term" value="F:nucleotidyltransferase activity"/>
    <property type="evidence" value="ECO:0007669"/>
    <property type="project" value="UniProtKB-KW"/>
</dbReference>
<evidence type="ECO:0000259" key="8">
    <source>
        <dbReference type="Pfam" id="PF12804"/>
    </source>
</evidence>
<dbReference type="CDD" id="cd02503">
    <property type="entry name" value="MobA"/>
    <property type="match status" value="1"/>
</dbReference>
<protein>
    <submittedName>
        <fullName evidence="9">Molybdenum cofactor guanylyltransferase</fullName>
    </submittedName>
</protein>
<evidence type="ECO:0000256" key="5">
    <source>
        <dbReference type="ARBA" id="ARBA00022842"/>
    </source>
</evidence>
<evidence type="ECO:0000256" key="4">
    <source>
        <dbReference type="ARBA" id="ARBA00022741"/>
    </source>
</evidence>
<keyword evidence="3" id="KW-0479">Metal-binding</keyword>
<evidence type="ECO:0000313" key="10">
    <source>
        <dbReference type="Proteomes" id="UP001431449"/>
    </source>
</evidence>
<gene>
    <name evidence="9" type="ORF">M0G41_05835</name>
</gene>
<comment type="caution">
    <text evidence="9">The sequence shown here is derived from an EMBL/GenBank/DDBJ whole genome shotgun (WGS) entry which is preliminary data.</text>
</comment>
<keyword evidence="4" id="KW-0547">Nucleotide-binding</keyword>
<evidence type="ECO:0000256" key="3">
    <source>
        <dbReference type="ARBA" id="ARBA00022723"/>
    </source>
</evidence>
<dbReference type="Pfam" id="PF12804">
    <property type="entry name" value="NTP_transf_3"/>
    <property type="match status" value="1"/>
</dbReference>
<name>A0ABT0GG56_9GAMM</name>
<keyword evidence="6" id="KW-0342">GTP-binding</keyword>
<dbReference type="InterPro" id="IPR025877">
    <property type="entry name" value="MobA-like_NTP_Trfase"/>
</dbReference>
<dbReference type="SUPFAM" id="SSF53448">
    <property type="entry name" value="Nucleotide-diphospho-sugar transferases"/>
    <property type="match status" value="1"/>
</dbReference>
<dbReference type="InterPro" id="IPR029044">
    <property type="entry name" value="Nucleotide-diphossugar_trans"/>
</dbReference>
<dbReference type="PANTHER" id="PTHR19136:SF81">
    <property type="entry name" value="MOLYBDENUM COFACTOR GUANYLYLTRANSFERASE"/>
    <property type="match status" value="1"/>
</dbReference>
<keyword evidence="10" id="KW-1185">Reference proteome</keyword>
<organism evidence="9 10">
    <name type="scientific">Pseudomarimonas salicorniae</name>
    <dbReference type="NCBI Taxonomy" id="2933270"/>
    <lineage>
        <taxon>Bacteria</taxon>
        <taxon>Pseudomonadati</taxon>
        <taxon>Pseudomonadota</taxon>
        <taxon>Gammaproteobacteria</taxon>
        <taxon>Lysobacterales</taxon>
        <taxon>Lysobacteraceae</taxon>
        <taxon>Pseudomarimonas</taxon>
    </lineage>
</organism>
<keyword evidence="1" id="KW-0963">Cytoplasm</keyword>
<dbReference type="EMBL" id="JALNMH010000004">
    <property type="protein sequence ID" value="MCK7593189.1"/>
    <property type="molecule type" value="Genomic_DNA"/>
</dbReference>